<dbReference type="AlphaFoldDB" id="A0A0C3KRY0"/>
<dbReference type="Proteomes" id="UP000054217">
    <property type="component" value="Unassembled WGS sequence"/>
</dbReference>
<dbReference type="HOGENOM" id="CLU_333480_0_0_1"/>
<sequence length="857" mass="97866">MSHEVTQNRVRTSNIYLRRIYRVIKPPSSSEKTNSEDRSPARLVEAAAATHLETKEFSSSTTKLLTTKLQETPGLERVEPVAVAVEEPFMTKVPFEFEASDLRCQSLEENTVEVPAVSEEVQQLADESLVSRVPLEFETERLEGHARSTRVEDKALEALVSGHEADKTLRGTEYIKTKVIARRIKIEEPSRLVIRRKPPEEVLRIEMLKHAARVDDLALEMSRGRAMSAIYVLFEDSSSESMRTLDVRTCAESPEVLTKRSHVTALRVVAARAEVILHTDDSRVIDRLRKIATIGYEEWGERRTTCEVPQLRAMATAAKATMAATRATAKTTTTTLLSADKRPYEVGGAIRWERCVTSTGTELDGSKRQSRYKEGQRWTTNERRRQREEKRRRLDLARIDGQARSDVPLNGIGARGMQMENPTAHRFIHVSALAVAIRGSTMDYKRAIAVLTQARVTATVALDADQRPHEEKIVIRWRRGATSADTEHYSSRFRFDVRAFYLQSFYSREVGLRRSTTNTAAATTAFYTDRRTREARTAVRWKQGARSADNELDGSKVAAIRGITAIYKGRQRSIEEKLHDVIQWRYYEWSERSEGTMVILFLSFSTETMPEEIVYRRVMATTTMAATTGEQETRSMALDAEQWPCNARMAVQWIRATVDTNDQLDGSRFRFGLRPQSSRIRDPMSMDTEPNGLRCVRRRLSDIQAVEVRGSTKIYAEIQWTVEEKLCEAIRQCYYEWGEWIEQAKGSRIEYGLATATATVTTMTTTTTTAIAARTTTALDSERQPCEARTAIRWKRSAMETTELERSEFWKSTIYDEQRSQFKNLRRSTNKGREEVQQDDCKDYSSVFDSDRRGCEV</sequence>
<name>A0A0C3KRY0_PISTI</name>
<organism evidence="2 3">
    <name type="scientific">Pisolithus tinctorius Marx 270</name>
    <dbReference type="NCBI Taxonomy" id="870435"/>
    <lineage>
        <taxon>Eukaryota</taxon>
        <taxon>Fungi</taxon>
        <taxon>Dikarya</taxon>
        <taxon>Basidiomycota</taxon>
        <taxon>Agaricomycotina</taxon>
        <taxon>Agaricomycetes</taxon>
        <taxon>Agaricomycetidae</taxon>
        <taxon>Boletales</taxon>
        <taxon>Sclerodermatineae</taxon>
        <taxon>Pisolithaceae</taxon>
        <taxon>Pisolithus</taxon>
    </lineage>
</organism>
<reference evidence="2 3" key="1">
    <citation type="submission" date="2014-04" db="EMBL/GenBank/DDBJ databases">
        <authorList>
            <consortium name="DOE Joint Genome Institute"/>
            <person name="Kuo A."/>
            <person name="Kohler A."/>
            <person name="Costa M.D."/>
            <person name="Nagy L.G."/>
            <person name="Floudas D."/>
            <person name="Copeland A."/>
            <person name="Barry K.W."/>
            <person name="Cichocki N."/>
            <person name="Veneault-Fourrey C."/>
            <person name="LaButti K."/>
            <person name="Lindquist E.A."/>
            <person name="Lipzen A."/>
            <person name="Lundell T."/>
            <person name="Morin E."/>
            <person name="Murat C."/>
            <person name="Sun H."/>
            <person name="Tunlid A."/>
            <person name="Henrissat B."/>
            <person name="Grigoriev I.V."/>
            <person name="Hibbett D.S."/>
            <person name="Martin F."/>
            <person name="Nordberg H.P."/>
            <person name="Cantor M.N."/>
            <person name="Hua S.X."/>
        </authorList>
    </citation>
    <scope>NUCLEOTIDE SEQUENCE [LARGE SCALE GENOMIC DNA]</scope>
    <source>
        <strain evidence="2 3">Marx 270</strain>
    </source>
</reference>
<evidence type="ECO:0000256" key="1">
    <source>
        <dbReference type="SAM" id="MobiDB-lite"/>
    </source>
</evidence>
<dbReference type="EMBL" id="KN831948">
    <property type="protein sequence ID" value="KIO12282.1"/>
    <property type="molecule type" value="Genomic_DNA"/>
</dbReference>
<keyword evidence="3" id="KW-1185">Reference proteome</keyword>
<reference evidence="3" key="2">
    <citation type="submission" date="2015-01" db="EMBL/GenBank/DDBJ databases">
        <title>Evolutionary Origins and Diversification of the Mycorrhizal Mutualists.</title>
        <authorList>
            <consortium name="DOE Joint Genome Institute"/>
            <consortium name="Mycorrhizal Genomics Consortium"/>
            <person name="Kohler A."/>
            <person name="Kuo A."/>
            <person name="Nagy L.G."/>
            <person name="Floudas D."/>
            <person name="Copeland A."/>
            <person name="Barry K.W."/>
            <person name="Cichocki N."/>
            <person name="Veneault-Fourrey C."/>
            <person name="LaButti K."/>
            <person name="Lindquist E.A."/>
            <person name="Lipzen A."/>
            <person name="Lundell T."/>
            <person name="Morin E."/>
            <person name="Murat C."/>
            <person name="Riley R."/>
            <person name="Ohm R."/>
            <person name="Sun H."/>
            <person name="Tunlid A."/>
            <person name="Henrissat B."/>
            <person name="Grigoriev I.V."/>
            <person name="Hibbett D.S."/>
            <person name="Martin F."/>
        </authorList>
    </citation>
    <scope>NUCLEOTIDE SEQUENCE [LARGE SCALE GENOMIC DNA]</scope>
    <source>
        <strain evidence="3">Marx 270</strain>
    </source>
</reference>
<feature type="compositionally biased region" description="Basic and acidic residues" evidence="1">
    <location>
        <begin position="364"/>
        <end position="391"/>
    </location>
</feature>
<feature type="region of interest" description="Disordered" evidence="1">
    <location>
        <begin position="361"/>
        <end position="391"/>
    </location>
</feature>
<protein>
    <submittedName>
        <fullName evidence="2">Uncharacterized protein</fullName>
    </submittedName>
</protein>
<accession>A0A0C3KRY0</accession>
<evidence type="ECO:0000313" key="3">
    <source>
        <dbReference type="Proteomes" id="UP000054217"/>
    </source>
</evidence>
<dbReference type="InParanoid" id="A0A0C3KRY0"/>
<evidence type="ECO:0000313" key="2">
    <source>
        <dbReference type="EMBL" id="KIO12282.1"/>
    </source>
</evidence>
<gene>
    <name evidence="2" type="ORF">M404DRAFT_20104</name>
</gene>
<proteinExistence type="predicted"/>